<evidence type="ECO:0000313" key="6">
    <source>
        <dbReference type="Proteomes" id="UP001213907"/>
    </source>
</evidence>
<feature type="domain" description="FAD-binding PCMH-type" evidence="4">
    <location>
        <begin position="43"/>
        <end position="222"/>
    </location>
</feature>
<dbReference type="InterPro" id="IPR036318">
    <property type="entry name" value="FAD-bd_PCMH-like_sf"/>
</dbReference>
<dbReference type="Gene3D" id="1.10.45.10">
    <property type="entry name" value="Vanillyl-alcohol Oxidase, Chain A, domain 4"/>
    <property type="match status" value="1"/>
</dbReference>
<dbReference type="Pfam" id="PF02913">
    <property type="entry name" value="FAD-oxidase_C"/>
    <property type="match status" value="1"/>
</dbReference>
<evidence type="ECO:0000256" key="2">
    <source>
        <dbReference type="ARBA" id="ARBA00022630"/>
    </source>
</evidence>
<dbReference type="SUPFAM" id="SSF55103">
    <property type="entry name" value="FAD-linked oxidases, C-terminal domain"/>
    <property type="match status" value="1"/>
</dbReference>
<dbReference type="SUPFAM" id="SSF56176">
    <property type="entry name" value="FAD-binding/transporter-associated domain-like"/>
    <property type="match status" value="1"/>
</dbReference>
<dbReference type="Gene3D" id="3.30.465.10">
    <property type="match status" value="1"/>
</dbReference>
<dbReference type="InterPro" id="IPR016164">
    <property type="entry name" value="FAD-linked_Oxase-like_C"/>
</dbReference>
<dbReference type="InterPro" id="IPR004113">
    <property type="entry name" value="FAD-bd_oxidored_4_C"/>
</dbReference>
<evidence type="ECO:0000313" key="5">
    <source>
        <dbReference type="EMBL" id="WEF50778.1"/>
    </source>
</evidence>
<dbReference type="Proteomes" id="UP001213907">
    <property type="component" value="Chromosome"/>
</dbReference>
<evidence type="ECO:0000259" key="4">
    <source>
        <dbReference type="PROSITE" id="PS51387"/>
    </source>
</evidence>
<dbReference type="InterPro" id="IPR016167">
    <property type="entry name" value="FAD-bd_PCMH_sub1"/>
</dbReference>
<organism evidence="5 6">
    <name type="scientific">Afipia carboxydohydrogena</name>
    <name type="common">Pseudomonas carboxydohydrogena</name>
    <dbReference type="NCBI Taxonomy" id="290"/>
    <lineage>
        <taxon>Bacteria</taxon>
        <taxon>Pseudomonadati</taxon>
        <taxon>Pseudomonadota</taxon>
        <taxon>Alphaproteobacteria</taxon>
        <taxon>Hyphomicrobiales</taxon>
        <taxon>Nitrobacteraceae</taxon>
        <taxon>Afipia</taxon>
    </lineage>
</organism>
<protein>
    <submittedName>
        <fullName evidence="5">FAD-binding oxidoreductase</fullName>
    </submittedName>
</protein>
<dbReference type="InterPro" id="IPR016169">
    <property type="entry name" value="FAD-bd_PCMH_sub2"/>
</dbReference>
<evidence type="ECO:0000256" key="3">
    <source>
        <dbReference type="ARBA" id="ARBA00022827"/>
    </source>
</evidence>
<keyword evidence="2" id="KW-0285">Flavoprotein</keyword>
<accession>A0ABY8BLJ9</accession>
<dbReference type="Gene3D" id="3.30.70.2740">
    <property type="match status" value="1"/>
</dbReference>
<keyword evidence="3" id="KW-0274">FAD</keyword>
<dbReference type="InterPro" id="IPR016171">
    <property type="entry name" value="Vanillyl_alc_oxidase_C-sub2"/>
</dbReference>
<dbReference type="Gene3D" id="3.30.43.10">
    <property type="entry name" value="Uridine Diphospho-n-acetylenolpyruvylglucosamine Reductase, domain 2"/>
    <property type="match status" value="1"/>
</dbReference>
<dbReference type="InterPro" id="IPR051264">
    <property type="entry name" value="FAD-oxidored/transferase_4"/>
</dbReference>
<comment type="similarity">
    <text evidence="1">Belongs to the FAD-binding oxidoreductase/transferase type 4 family.</text>
</comment>
<dbReference type="PROSITE" id="PS51387">
    <property type="entry name" value="FAD_PCMH"/>
    <property type="match status" value="1"/>
</dbReference>
<dbReference type="Gene3D" id="3.30.70.2190">
    <property type="match status" value="1"/>
</dbReference>
<gene>
    <name evidence="5" type="ORF">AFIC_002328</name>
</gene>
<sequence length="472" mass="50174">MMTSTSPLPADLLARFRAIVGDKHAIMDGDEKTPYLVEERGLYQGHSPLILRPGSTDEVAAICKLATETKTPLVPQGGNTGLVGGQIPHHGEILLSLRRMDKVREIDTSSNTMICESGVILANAHVAAEKADRIFPLWLGSEGSCTIGGNLSTNAGGIAALSYGVARDLVLGLEVVLADGRVLNGLSKLKKDNTGYDLRNLFIGAEGTLGIITAAVLKLMPKPRTIETAFVGLASPEAALELLALSQSHAGSALTSFELIADIAVQFALKHGPGLRAPLSEPHPWYVLMEISSPRDDGRTLIEGALEAAMEAGLVDDAVIAANLDQRQAFWTLREVISHAQKPEGGSIKHDVSVPVAAVPQFLIDADAAVTKLIPGTRPVAFGHLGDGNIHYNISQPVGADKAAFVARWHEVNDVVHAIVRQHGGSISAEHGIGLMKREELPRVKDPVALDLMRALKRTLDPLDILNPGKVV</sequence>
<dbReference type="InterPro" id="IPR006094">
    <property type="entry name" value="Oxid_FAD_bind_N"/>
</dbReference>
<name>A0ABY8BLJ9_AFICR</name>
<dbReference type="Pfam" id="PF01565">
    <property type="entry name" value="FAD_binding_4"/>
    <property type="match status" value="1"/>
</dbReference>
<dbReference type="EMBL" id="CP113162">
    <property type="protein sequence ID" value="WEF50778.1"/>
    <property type="molecule type" value="Genomic_DNA"/>
</dbReference>
<evidence type="ECO:0000256" key="1">
    <source>
        <dbReference type="ARBA" id="ARBA00008000"/>
    </source>
</evidence>
<dbReference type="InterPro" id="IPR016166">
    <property type="entry name" value="FAD-bd_PCMH"/>
</dbReference>
<keyword evidence="6" id="KW-1185">Reference proteome</keyword>
<dbReference type="PANTHER" id="PTHR43716">
    <property type="entry name" value="D-2-HYDROXYGLUTARATE DEHYDROGENASE, MITOCHONDRIAL"/>
    <property type="match status" value="1"/>
</dbReference>
<dbReference type="RefSeq" id="WP_275246406.1">
    <property type="nucleotide sequence ID" value="NZ_BAABDX010000001.1"/>
</dbReference>
<reference evidence="5 6" key="1">
    <citation type="submission" date="2022-11" db="EMBL/GenBank/DDBJ databases">
        <authorList>
            <person name="Siebert D."/>
            <person name="Busche T."/>
            <person name="Saydam E."/>
            <person name="Kalinowski J."/>
            <person name="Ruckert C."/>
            <person name="Blombach B."/>
        </authorList>
    </citation>
    <scope>NUCLEOTIDE SEQUENCE [LARGE SCALE GENOMIC DNA]</scope>
    <source>
        <strain evidence="5 6">DSM 1083</strain>
    </source>
</reference>
<proteinExistence type="inferred from homology"/>
<dbReference type="PANTHER" id="PTHR43716:SF2">
    <property type="entry name" value="BLL6224 PROTEIN"/>
    <property type="match status" value="1"/>
</dbReference>